<feature type="transmembrane region" description="Helical" evidence="7">
    <location>
        <begin position="69"/>
        <end position="89"/>
    </location>
</feature>
<reference evidence="8 9" key="1">
    <citation type="submission" date="2018-09" db="EMBL/GenBank/DDBJ databases">
        <title>Bacillus saliacetes sp. nov., isolated from Thai shrimp paste (Ka-pi).</title>
        <authorList>
            <person name="Daroonpunt R."/>
            <person name="Tanasupawat S."/>
            <person name="Yiamsombut S."/>
        </authorList>
    </citation>
    <scope>NUCLEOTIDE SEQUENCE [LARGE SCALE GENOMIC DNA]</scope>
    <source>
        <strain evidence="8 9">SKP7-4</strain>
    </source>
</reference>
<comment type="caution">
    <text evidence="8">The sequence shown here is derived from an EMBL/GenBank/DDBJ whole genome shotgun (WGS) entry which is preliminary data.</text>
</comment>
<evidence type="ECO:0000256" key="3">
    <source>
        <dbReference type="ARBA" id="ARBA00022448"/>
    </source>
</evidence>
<name>A0A3A1R5T3_9BACI</name>
<dbReference type="RefSeq" id="WP_119545273.1">
    <property type="nucleotide sequence ID" value="NZ_QXIR01000002.1"/>
</dbReference>
<evidence type="ECO:0000256" key="7">
    <source>
        <dbReference type="SAM" id="Phobius"/>
    </source>
</evidence>
<feature type="transmembrane region" description="Helical" evidence="7">
    <location>
        <begin position="123"/>
        <end position="144"/>
    </location>
</feature>
<dbReference type="Proteomes" id="UP000265801">
    <property type="component" value="Unassembled WGS sequence"/>
</dbReference>
<dbReference type="AlphaFoldDB" id="A0A3A1R5T3"/>
<gene>
    <name evidence="8" type="ORF">D3H55_02220</name>
</gene>
<dbReference type="InterPro" id="IPR006043">
    <property type="entry name" value="NCS2"/>
</dbReference>
<dbReference type="GO" id="GO:0042907">
    <property type="term" value="F:xanthine transmembrane transporter activity"/>
    <property type="evidence" value="ECO:0007669"/>
    <property type="project" value="TreeGrafter"/>
</dbReference>
<dbReference type="GO" id="GO:0005886">
    <property type="term" value="C:plasma membrane"/>
    <property type="evidence" value="ECO:0007669"/>
    <property type="project" value="TreeGrafter"/>
</dbReference>
<dbReference type="PANTHER" id="PTHR42810:SF1">
    <property type="entry name" value="PURINE PERMEASE YWDJ-RELATED"/>
    <property type="match status" value="1"/>
</dbReference>
<evidence type="ECO:0000256" key="5">
    <source>
        <dbReference type="ARBA" id="ARBA00022989"/>
    </source>
</evidence>
<keyword evidence="5 7" id="KW-1133">Transmembrane helix</keyword>
<feature type="transmembrane region" description="Helical" evidence="7">
    <location>
        <begin position="231"/>
        <end position="252"/>
    </location>
</feature>
<proteinExistence type="inferred from homology"/>
<feature type="transmembrane region" description="Helical" evidence="7">
    <location>
        <begin position="273"/>
        <end position="295"/>
    </location>
</feature>
<dbReference type="NCBIfam" id="NF037981">
    <property type="entry name" value="NCS2_1"/>
    <property type="match status" value="1"/>
</dbReference>
<accession>A0A3A1R5T3</accession>
<dbReference type="Pfam" id="PF00860">
    <property type="entry name" value="Xan_ur_permease"/>
    <property type="match status" value="1"/>
</dbReference>
<evidence type="ECO:0000256" key="6">
    <source>
        <dbReference type="ARBA" id="ARBA00023136"/>
    </source>
</evidence>
<evidence type="ECO:0000256" key="4">
    <source>
        <dbReference type="ARBA" id="ARBA00022692"/>
    </source>
</evidence>
<evidence type="ECO:0000256" key="1">
    <source>
        <dbReference type="ARBA" id="ARBA00004141"/>
    </source>
</evidence>
<feature type="transmembrane region" description="Helical" evidence="7">
    <location>
        <begin position="338"/>
        <end position="358"/>
    </location>
</feature>
<dbReference type="EMBL" id="QXIR01000002">
    <property type="protein sequence ID" value="RIW38375.1"/>
    <property type="molecule type" value="Genomic_DNA"/>
</dbReference>
<protein>
    <submittedName>
        <fullName evidence="8">Purine permease</fullName>
    </submittedName>
</protein>
<evidence type="ECO:0000256" key="2">
    <source>
        <dbReference type="ARBA" id="ARBA00008821"/>
    </source>
</evidence>
<feature type="transmembrane region" description="Helical" evidence="7">
    <location>
        <begin position="370"/>
        <end position="394"/>
    </location>
</feature>
<keyword evidence="3" id="KW-0813">Transport</keyword>
<comment type="subcellular location">
    <subcellularLocation>
        <location evidence="1">Membrane</location>
        <topology evidence="1">Multi-pass membrane protein</topology>
    </subcellularLocation>
</comment>
<keyword evidence="4 7" id="KW-0812">Transmembrane</keyword>
<feature type="transmembrane region" description="Helical" evidence="7">
    <location>
        <begin position="156"/>
        <end position="174"/>
    </location>
</feature>
<feature type="transmembrane region" description="Helical" evidence="7">
    <location>
        <begin position="401"/>
        <end position="422"/>
    </location>
</feature>
<keyword evidence="6 7" id="KW-0472">Membrane</keyword>
<dbReference type="OrthoDB" id="5597247at2"/>
<evidence type="ECO:0000313" key="9">
    <source>
        <dbReference type="Proteomes" id="UP000265801"/>
    </source>
</evidence>
<feature type="transmembrane region" description="Helical" evidence="7">
    <location>
        <begin position="39"/>
        <end position="57"/>
    </location>
</feature>
<keyword evidence="9" id="KW-1185">Reference proteome</keyword>
<organism evidence="8 9">
    <name type="scientific">Bacillus salacetis</name>
    <dbReference type="NCBI Taxonomy" id="2315464"/>
    <lineage>
        <taxon>Bacteria</taxon>
        <taxon>Bacillati</taxon>
        <taxon>Bacillota</taxon>
        <taxon>Bacilli</taxon>
        <taxon>Bacillales</taxon>
        <taxon>Bacillaceae</taxon>
        <taxon>Bacillus</taxon>
    </lineage>
</organism>
<evidence type="ECO:0000313" key="8">
    <source>
        <dbReference type="EMBL" id="RIW38375.1"/>
    </source>
</evidence>
<comment type="similarity">
    <text evidence="2">Belongs to the nucleobase:cation symporter-2 (NCS2) (TC 2.A.40) family.</text>
</comment>
<feature type="transmembrane region" description="Helical" evidence="7">
    <location>
        <begin position="186"/>
        <end position="203"/>
    </location>
</feature>
<sequence>MKIFLTGLQWMAFMVAGSIAAPIAIADLFHLPPAETAGFIQRTMFVLGAAGVLQALIGHRMPINEGPAGLWWGVFAIYAGFVGTIYGTGNEVLQLLQGGMLASGIFFFLFAVTGGLSKLTKLFTPTITFIYLLLLILQLSGSFIKGMFGMSGEHPTIDFTILAGSLFTFFLTLYFSRHRISWIKRYSIILSLAIGWLVFIWIGKTGSVPQTAGEVISFPEVFVFGMPKFDLGVIITAFFITLLLITNMIASIRVMEEVMNRNGMKLHRRYNQAGVVSGINQLLGGLFSAVGSVPISGAAGFVSATGILSIIPFVLGASLVVIISLFPDVMNILATLPAPVGYAVTYVIFINMVGLALGEYRKERNTERSNFTAGIALIAGVGLMFVPPAAFVGVPAVAASILNNGLIIGTIVAIIVEQVLIWKDGKPEKNL</sequence>
<feature type="transmembrane region" description="Helical" evidence="7">
    <location>
        <begin position="301"/>
        <end position="326"/>
    </location>
</feature>
<dbReference type="PANTHER" id="PTHR42810">
    <property type="entry name" value="PURINE PERMEASE C1399.01C-RELATED"/>
    <property type="match status" value="1"/>
</dbReference>
<feature type="transmembrane region" description="Helical" evidence="7">
    <location>
        <begin position="95"/>
        <end position="116"/>
    </location>
</feature>